<dbReference type="InterPro" id="IPR036366">
    <property type="entry name" value="PGBDSf"/>
</dbReference>
<accession>A0A4R0IWB9</accession>
<protein>
    <recommendedName>
        <fullName evidence="1">Peptidoglycan binding-like domain-containing protein</fullName>
    </recommendedName>
</protein>
<dbReference type="InterPro" id="IPR002477">
    <property type="entry name" value="Peptidoglycan-bd-like"/>
</dbReference>
<dbReference type="SUPFAM" id="SSF47090">
    <property type="entry name" value="PGBD-like"/>
    <property type="match status" value="1"/>
</dbReference>
<name>A0A4R0IWB9_9ACTN</name>
<sequence>MPCACLSALVRASCTTRWATSSALPADGQVGRLTWEQLVVPLQQGSTGSAVRAIQSELTAHGIPTAIDGDFGPATTSHVRIFQTLNALPTTGTVDTTNWLYLEGT</sequence>
<dbReference type="InterPro" id="IPR036365">
    <property type="entry name" value="PGBD-like_sf"/>
</dbReference>
<evidence type="ECO:0000313" key="3">
    <source>
        <dbReference type="Proteomes" id="UP000293342"/>
    </source>
</evidence>
<dbReference type="EMBL" id="SJKD01000015">
    <property type="protein sequence ID" value="TCC37507.1"/>
    <property type="molecule type" value="Genomic_DNA"/>
</dbReference>
<evidence type="ECO:0000313" key="2">
    <source>
        <dbReference type="EMBL" id="TCC37507.1"/>
    </source>
</evidence>
<keyword evidence="3" id="KW-1185">Reference proteome</keyword>
<dbReference type="Gene3D" id="1.10.101.10">
    <property type="entry name" value="PGBD-like superfamily/PGBD"/>
    <property type="match status" value="1"/>
</dbReference>
<proteinExistence type="predicted"/>
<dbReference type="Pfam" id="PF01471">
    <property type="entry name" value="PG_binding_1"/>
    <property type="match status" value="1"/>
</dbReference>
<gene>
    <name evidence="2" type="ORF">E0H75_40365</name>
</gene>
<reference evidence="2 3" key="1">
    <citation type="submission" date="2019-02" db="EMBL/GenBank/DDBJ databases">
        <title>Kribbella capetownensis sp. nov. and Kribbella speibonae sp. nov., isolated from soil.</title>
        <authorList>
            <person name="Curtis S.M."/>
            <person name="Norton I."/>
            <person name="Everest G.J."/>
            <person name="Meyers P.R."/>
        </authorList>
    </citation>
    <scope>NUCLEOTIDE SEQUENCE [LARGE SCALE GENOMIC DNA]</scope>
    <source>
        <strain evidence="2 3">YM53</strain>
    </source>
</reference>
<organism evidence="2 3">
    <name type="scientific">Kribbella capetownensis</name>
    <dbReference type="NCBI Taxonomy" id="1572659"/>
    <lineage>
        <taxon>Bacteria</taxon>
        <taxon>Bacillati</taxon>
        <taxon>Actinomycetota</taxon>
        <taxon>Actinomycetes</taxon>
        <taxon>Propionibacteriales</taxon>
        <taxon>Kribbellaceae</taxon>
        <taxon>Kribbella</taxon>
    </lineage>
</organism>
<feature type="domain" description="Peptidoglycan binding-like" evidence="1">
    <location>
        <begin position="47"/>
        <end position="96"/>
    </location>
</feature>
<dbReference type="Proteomes" id="UP000293342">
    <property type="component" value="Unassembled WGS sequence"/>
</dbReference>
<evidence type="ECO:0000259" key="1">
    <source>
        <dbReference type="Pfam" id="PF01471"/>
    </source>
</evidence>
<dbReference type="OrthoDB" id="3719185at2"/>
<comment type="caution">
    <text evidence="2">The sequence shown here is derived from an EMBL/GenBank/DDBJ whole genome shotgun (WGS) entry which is preliminary data.</text>
</comment>
<dbReference type="AlphaFoldDB" id="A0A4R0IWB9"/>